<keyword evidence="2" id="KW-1185">Reference proteome</keyword>
<gene>
    <name evidence="1" type="ORF">PENTCL1PPCAC_28149</name>
</gene>
<feature type="non-terminal residue" evidence="1">
    <location>
        <position position="163"/>
    </location>
</feature>
<sequence length="163" mass="17672">MRADMSGIAPIVRTVQRGAPAQPILDPSRLNRGLPAPAPVPQRGFQNFSMGNDDDVTRYITFAFSATVMANLAQEEREKNEMFERERDRLERVAAQPMTIPPPAQHASPLHIPSILQGRNNWSKVGQQSSPLRPGFSPGLGASGLSAATVMPSFDNLLGLNNA</sequence>
<reference evidence="1" key="1">
    <citation type="submission" date="2023-10" db="EMBL/GenBank/DDBJ databases">
        <title>Genome assembly of Pristionchus species.</title>
        <authorList>
            <person name="Yoshida K."/>
            <person name="Sommer R.J."/>
        </authorList>
    </citation>
    <scope>NUCLEOTIDE SEQUENCE</scope>
    <source>
        <strain evidence="1">RS0144</strain>
    </source>
</reference>
<protein>
    <submittedName>
        <fullName evidence="1">Uncharacterized protein</fullName>
    </submittedName>
</protein>
<organism evidence="1 2">
    <name type="scientific">Pristionchus entomophagus</name>
    <dbReference type="NCBI Taxonomy" id="358040"/>
    <lineage>
        <taxon>Eukaryota</taxon>
        <taxon>Metazoa</taxon>
        <taxon>Ecdysozoa</taxon>
        <taxon>Nematoda</taxon>
        <taxon>Chromadorea</taxon>
        <taxon>Rhabditida</taxon>
        <taxon>Rhabditina</taxon>
        <taxon>Diplogasteromorpha</taxon>
        <taxon>Diplogasteroidea</taxon>
        <taxon>Neodiplogasteridae</taxon>
        <taxon>Pristionchus</taxon>
    </lineage>
</organism>
<comment type="caution">
    <text evidence="1">The sequence shown here is derived from an EMBL/GenBank/DDBJ whole genome shotgun (WGS) entry which is preliminary data.</text>
</comment>
<accession>A0AAV5UG13</accession>
<evidence type="ECO:0000313" key="1">
    <source>
        <dbReference type="EMBL" id="GMT05975.1"/>
    </source>
</evidence>
<proteinExistence type="predicted"/>
<evidence type="ECO:0000313" key="2">
    <source>
        <dbReference type="Proteomes" id="UP001432027"/>
    </source>
</evidence>
<dbReference type="Proteomes" id="UP001432027">
    <property type="component" value="Unassembled WGS sequence"/>
</dbReference>
<dbReference type="AlphaFoldDB" id="A0AAV5UG13"/>
<dbReference type="EMBL" id="BTSX01000006">
    <property type="protein sequence ID" value="GMT05975.1"/>
    <property type="molecule type" value="Genomic_DNA"/>
</dbReference>
<name>A0AAV5UG13_9BILA</name>